<keyword evidence="2" id="KW-1185">Reference proteome</keyword>
<accession>A0A238BPM3</accession>
<reference evidence="1 2" key="1">
    <citation type="submission" date="2015-12" db="EMBL/GenBank/DDBJ databases">
        <title>Draft genome of the nematode, Onchocerca flexuosa.</title>
        <authorList>
            <person name="Mitreva M."/>
        </authorList>
    </citation>
    <scope>NUCLEOTIDE SEQUENCE [LARGE SCALE GENOMIC DNA]</scope>
    <source>
        <strain evidence="1">Red Deer</strain>
    </source>
</reference>
<name>A0A238BPM3_9BILA</name>
<dbReference type="Proteomes" id="UP000242913">
    <property type="component" value="Unassembled WGS sequence"/>
</dbReference>
<protein>
    <submittedName>
        <fullName evidence="1">Uncharacterized protein</fullName>
    </submittedName>
</protein>
<dbReference type="EMBL" id="KZ270040">
    <property type="protein sequence ID" value="OZC07192.1"/>
    <property type="molecule type" value="Genomic_DNA"/>
</dbReference>
<evidence type="ECO:0000313" key="1">
    <source>
        <dbReference type="EMBL" id="OZC07192.1"/>
    </source>
</evidence>
<proteinExistence type="predicted"/>
<dbReference type="AlphaFoldDB" id="A0A238BPM3"/>
<feature type="non-terminal residue" evidence="1">
    <location>
        <position position="61"/>
    </location>
</feature>
<gene>
    <name evidence="1" type="ORF">X798_05829</name>
</gene>
<sequence length="61" mass="6818">MNTLVAVVTINQLSTNDPTGIPIIEMHELNVSNINRENIQASKVLLQPNKQKVAKLYCDIE</sequence>
<evidence type="ECO:0000313" key="2">
    <source>
        <dbReference type="Proteomes" id="UP000242913"/>
    </source>
</evidence>
<organism evidence="1 2">
    <name type="scientific">Onchocerca flexuosa</name>
    <dbReference type="NCBI Taxonomy" id="387005"/>
    <lineage>
        <taxon>Eukaryota</taxon>
        <taxon>Metazoa</taxon>
        <taxon>Ecdysozoa</taxon>
        <taxon>Nematoda</taxon>
        <taxon>Chromadorea</taxon>
        <taxon>Rhabditida</taxon>
        <taxon>Spirurina</taxon>
        <taxon>Spiruromorpha</taxon>
        <taxon>Filarioidea</taxon>
        <taxon>Onchocercidae</taxon>
        <taxon>Onchocerca</taxon>
    </lineage>
</organism>